<dbReference type="STRING" id="1798471.A3A21_03920"/>
<comment type="caution">
    <text evidence="3">The sequence shown here is derived from an EMBL/GenBank/DDBJ whole genome shotgun (WGS) entry which is preliminary data.</text>
</comment>
<feature type="region of interest" description="Disordered" evidence="1">
    <location>
        <begin position="66"/>
        <end position="96"/>
    </location>
</feature>
<dbReference type="AlphaFoldDB" id="A0A1F6BWF3"/>
<evidence type="ECO:0000313" key="3">
    <source>
        <dbReference type="EMBL" id="OGG41274.1"/>
    </source>
</evidence>
<evidence type="ECO:0000256" key="1">
    <source>
        <dbReference type="SAM" id="MobiDB-lite"/>
    </source>
</evidence>
<proteinExistence type="predicted"/>
<accession>A0A1F6BWF3</accession>
<reference evidence="3 4" key="1">
    <citation type="journal article" date="2016" name="Nat. Commun.">
        <title>Thousands of microbial genomes shed light on interconnected biogeochemical processes in an aquifer system.</title>
        <authorList>
            <person name="Anantharaman K."/>
            <person name="Brown C.T."/>
            <person name="Hug L.A."/>
            <person name="Sharon I."/>
            <person name="Castelle C.J."/>
            <person name="Probst A.J."/>
            <person name="Thomas B.C."/>
            <person name="Singh A."/>
            <person name="Wilkins M.J."/>
            <person name="Karaoz U."/>
            <person name="Brodie E.L."/>
            <person name="Williams K.H."/>
            <person name="Hubbard S.S."/>
            <person name="Banfield J.F."/>
        </authorList>
    </citation>
    <scope>NUCLEOTIDE SEQUENCE [LARGE SCALE GENOMIC DNA]</scope>
</reference>
<dbReference type="Proteomes" id="UP000176996">
    <property type="component" value="Unassembled WGS sequence"/>
</dbReference>
<feature type="compositionally biased region" description="Polar residues" evidence="1">
    <location>
        <begin position="76"/>
        <end position="94"/>
    </location>
</feature>
<keyword evidence="2" id="KW-0812">Transmembrane</keyword>
<sequence length="280" mass="29480">MRTKKSGLFALIISIIVVVGAGALGYFFVFPLFYGTPPPDVSENTTPTPPEAPALEVQEEVPLDGQPANGLVPAITPTSSQPAPTSAQQPSLPTRPSHVSYLISSLGAGTPVTLGSLSLNSIRSALGFGTASTPSLKEVLLQTSQGSVLFPSLAKLISPELFTEELLSYFETDFTLAIYTNAQGSWPVYVLKALSAGDSVLAKQDVSRIETVNAATLGNFFLTSPGGTGMWQDGKVIGTSGRYTTFTQSGAALNYVWFDSYLLIGTNYSAIQETAKKLGS</sequence>
<name>A0A1F6BWF3_9BACT</name>
<protein>
    <submittedName>
        <fullName evidence="3">Uncharacterized protein</fullName>
    </submittedName>
</protein>
<organism evidence="3 4">
    <name type="scientific">Candidatus Jorgensenbacteria bacterium RIFCSPLOWO2_01_FULL_45_25b</name>
    <dbReference type="NCBI Taxonomy" id="1798471"/>
    <lineage>
        <taxon>Bacteria</taxon>
        <taxon>Candidatus Joergenseniibacteriota</taxon>
    </lineage>
</organism>
<gene>
    <name evidence="3" type="ORF">A3A21_03920</name>
</gene>
<keyword evidence="2" id="KW-0472">Membrane</keyword>
<evidence type="ECO:0000313" key="4">
    <source>
        <dbReference type="Proteomes" id="UP000176996"/>
    </source>
</evidence>
<evidence type="ECO:0000256" key="2">
    <source>
        <dbReference type="SAM" id="Phobius"/>
    </source>
</evidence>
<feature type="transmembrane region" description="Helical" evidence="2">
    <location>
        <begin position="7"/>
        <end position="34"/>
    </location>
</feature>
<dbReference type="EMBL" id="MFKK01000013">
    <property type="protein sequence ID" value="OGG41274.1"/>
    <property type="molecule type" value="Genomic_DNA"/>
</dbReference>
<keyword evidence="2" id="KW-1133">Transmembrane helix</keyword>